<dbReference type="GO" id="GO:0035925">
    <property type="term" value="F:mRNA 3'-UTR AU-rich region binding"/>
    <property type="evidence" value="ECO:0007669"/>
    <property type="project" value="TreeGrafter"/>
</dbReference>
<dbReference type="InterPro" id="IPR011032">
    <property type="entry name" value="GroES-like_sf"/>
</dbReference>
<dbReference type="PANTHER" id="PTHR48106">
    <property type="entry name" value="QUINONE OXIDOREDUCTASE PIG3-RELATED"/>
    <property type="match status" value="1"/>
</dbReference>
<comment type="caution">
    <text evidence="4">The sequence shown here is derived from an EMBL/GenBank/DDBJ whole genome shotgun (WGS) entry which is preliminary data.</text>
</comment>
<dbReference type="FunFam" id="3.40.50.720:FF:000053">
    <property type="entry name" value="Quinone oxidoreductase 1"/>
    <property type="match status" value="1"/>
</dbReference>
<evidence type="ECO:0000256" key="2">
    <source>
        <dbReference type="ARBA" id="ARBA00023002"/>
    </source>
</evidence>
<dbReference type="GO" id="GO:0005829">
    <property type="term" value="C:cytosol"/>
    <property type="evidence" value="ECO:0007669"/>
    <property type="project" value="TreeGrafter"/>
</dbReference>
<dbReference type="PROSITE" id="PS01162">
    <property type="entry name" value="QOR_ZETA_CRYSTAL"/>
    <property type="match status" value="1"/>
</dbReference>
<evidence type="ECO:0000256" key="1">
    <source>
        <dbReference type="ARBA" id="ARBA00022857"/>
    </source>
</evidence>
<evidence type="ECO:0000259" key="3">
    <source>
        <dbReference type="SMART" id="SM00829"/>
    </source>
</evidence>
<dbReference type="InterPro" id="IPR013149">
    <property type="entry name" value="ADH-like_C"/>
</dbReference>
<feature type="domain" description="Enoyl reductase (ER)" evidence="3">
    <location>
        <begin position="10"/>
        <end position="320"/>
    </location>
</feature>
<dbReference type="SUPFAM" id="SSF50129">
    <property type="entry name" value="GroES-like"/>
    <property type="match status" value="1"/>
</dbReference>
<dbReference type="InterPro" id="IPR047618">
    <property type="entry name" value="QOR-like"/>
</dbReference>
<protein>
    <submittedName>
        <fullName evidence="4">Quinone oxidoreductase</fullName>
    </submittedName>
</protein>
<dbReference type="GO" id="GO:0003960">
    <property type="term" value="F:quinone reductase (NADPH) activity"/>
    <property type="evidence" value="ECO:0007669"/>
    <property type="project" value="InterPro"/>
</dbReference>
<sequence length="322" mass="34190">MKAIQVQEVGDPNVLQYVDAPTPEPGAGEARVKIEVAGVNFIDTYHRRGWYPLPLPFTPGVEGAGIVDAVGEGVTEVAVGDAVAYGMSTGSYAEYAIVPSRILVHRPAGVNAQHGAAAMIQGMTAHYLACSTYPLKPGDTCLVHAAAGGTGALLVQIAKLRGARVLGTVSTDEKARIAEAAGADATIRYTEVDFAEEVRDLTGGEGVEVVYDSVGIATFDKSLDCLKPRGYMVLFGQASGVVPTLDPQVLNQKGSLFLTRPTLASHMLTRSELEGRASDVFNWIAEGNLEFRIDRTFPLEDAEGAHTYLEARQTKGKVLLTT</sequence>
<dbReference type="InterPro" id="IPR036291">
    <property type="entry name" value="NAD(P)-bd_dom_sf"/>
</dbReference>
<dbReference type="Gene3D" id="3.40.50.720">
    <property type="entry name" value="NAD(P)-binding Rossmann-like Domain"/>
    <property type="match status" value="1"/>
</dbReference>
<gene>
    <name evidence="4" type="ORF">F4Y42_05100</name>
</gene>
<dbReference type="CDD" id="cd05286">
    <property type="entry name" value="QOR2"/>
    <property type="match status" value="1"/>
</dbReference>
<dbReference type="InterPro" id="IPR013154">
    <property type="entry name" value="ADH-like_N"/>
</dbReference>
<reference evidence="4" key="1">
    <citation type="submission" date="2019-09" db="EMBL/GenBank/DDBJ databases">
        <title>Characterisation of the sponge microbiome using genome-centric metagenomics.</title>
        <authorList>
            <person name="Engelberts J.P."/>
            <person name="Robbins S.J."/>
            <person name="De Goeij J.M."/>
            <person name="Aranda M."/>
            <person name="Bell S.C."/>
            <person name="Webster N.S."/>
        </authorList>
    </citation>
    <scope>NUCLEOTIDE SEQUENCE</scope>
    <source>
        <strain evidence="4">SB0664_bin_27</strain>
    </source>
</reference>
<proteinExistence type="predicted"/>
<dbReference type="GO" id="GO:0070402">
    <property type="term" value="F:NADPH binding"/>
    <property type="evidence" value="ECO:0007669"/>
    <property type="project" value="TreeGrafter"/>
</dbReference>
<dbReference type="Pfam" id="PF00107">
    <property type="entry name" value="ADH_zinc_N"/>
    <property type="match status" value="1"/>
</dbReference>
<dbReference type="AlphaFoldDB" id="A0A6B0YPD7"/>
<dbReference type="Gene3D" id="3.90.180.10">
    <property type="entry name" value="Medium-chain alcohol dehydrogenases, catalytic domain"/>
    <property type="match status" value="1"/>
</dbReference>
<accession>A0A6B0YPD7</accession>
<keyword evidence="2" id="KW-0560">Oxidoreductase</keyword>
<name>A0A6B0YPD7_9CHLR</name>
<keyword evidence="1" id="KW-0521">NADP</keyword>
<organism evidence="4">
    <name type="scientific">Caldilineaceae bacterium SB0664_bin_27</name>
    <dbReference type="NCBI Taxonomy" id="2605260"/>
    <lineage>
        <taxon>Bacteria</taxon>
        <taxon>Bacillati</taxon>
        <taxon>Chloroflexota</taxon>
        <taxon>Caldilineae</taxon>
        <taxon>Caldilineales</taxon>
        <taxon>Caldilineaceae</taxon>
    </lineage>
</organism>
<evidence type="ECO:0000313" key="4">
    <source>
        <dbReference type="EMBL" id="MXY92810.1"/>
    </source>
</evidence>
<dbReference type="SUPFAM" id="SSF51735">
    <property type="entry name" value="NAD(P)-binding Rossmann-fold domains"/>
    <property type="match status" value="1"/>
</dbReference>
<dbReference type="InterPro" id="IPR002364">
    <property type="entry name" value="Quin_OxRdtase/zeta-crystal_CS"/>
</dbReference>
<dbReference type="Pfam" id="PF08240">
    <property type="entry name" value="ADH_N"/>
    <property type="match status" value="1"/>
</dbReference>
<dbReference type="GO" id="GO:0008270">
    <property type="term" value="F:zinc ion binding"/>
    <property type="evidence" value="ECO:0007669"/>
    <property type="project" value="InterPro"/>
</dbReference>
<dbReference type="EMBL" id="VXRG01000042">
    <property type="protein sequence ID" value="MXY92810.1"/>
    <property type="molecule type" value="Genomic_DNA"/>
</dbReference>
<dbReference type="SMART" id="SM00829">
    <property type="entry name" value="PKS_ER"/>
    <property type="match status" value="1"/>
</dbReference>
<dbReference type="PANTHER" id="PTHR48106:SF13">
    <property type="entry name" value="QUINONE OXIDOREDUCTASE-RELATED"/>
    <property type="match status" value="1"/>
</dbReference>
<dbReference type="InterPro" id="IPR020843">
    <property type="entry name" value="ER"/>
</dbReference>